<protein>
    <submittedName>
        <fullName evidence="1">Uncharacterized protein</fullName>
    </submittedName>
</protein>
<accession>A0A1I2GYZ6</accession>
<name>A0A1I2GYZ6_9GAMM</name>
<gene>
    <name evidence="1" type="ORF">SAMN04488120_10126</name>
</gene>
<dbReference type="EMBL" id="FOOC01000001">
    <property type="protein sequence ID" value="SFF22370.1"/>
    <property type="molecule type" value="Genomic_DNA"/>
</dbReference>
<proteinExistence type="predicted"/>
<dbReference type="Proteomes" id="UP000199771">
    <property type="component" value="Unassembled WGS sequence"/>
</dbReference>
<organism evidence="1 2">
    <name type="scientific">Fontimonas thermophila</name>
    <dbReference type="NCBI Taxonomy" id="1076937"/>
    <lineage>
        <taxon>Bacteria</taxon>
        <taxon>Pseudomonadati</taxon>
        <taxon>Pseudomonadota</taxon>
        <taxon>Gammaproteobacteria</taxon>
        <taxon>Nevskiales</taxon>
        <taxon>Nevskiaceae</taxon>
        <taxon>Fontimonas</taxon>
    </lineage>
</organism>
<dbReference type="AlphaFoldDB" id="A0A1I2GYZ6"/>
<reference evidence="1 2" key="1">
    <citation type="submission" date="2016-10" db="EMBL/GenBank/DDBJ databases">
        <authorList>
            <person name="de Groot N.N."/>
        </authorList>
    </citation>
    <scope>NUCLEOTIDE SEQUENCE [LARGE SCALE GENOMIC DNA]</scope>
    <source>
        <strain evidence="1 2">DSM 23609</strain>
    </source>
</reference>
<evidence type="ECO:0000313" key="1">
    <source>
        <dbReference type="EMBL" id="SFF22370.1"/>
    </source>
</evidence>
<keyword evidence="2" id="KW-1185">Reference proteome</keyword>
<sequence length="68" mass="7190">MRGAVVHAHRPRTKNPACSGVFRLYGRPPAAASCRTGRARPSAAEVQAQTGAQFVALDRATVVVFEIG</sequence>
<evidence type="ECO:0000313" key="2">
    <source>
        <dbReference type="Proteomes" id="UP000199771"/>
    </source>
</evidence>